<proteinExistence type="predicted"/>
<name>A0ABM9LRQ1_9MYCO</name>
<dbReference type="RefSeq" id="WP_308482597.1">
    <property type="nucleotide sequence ID" value="NZ_OY726397.1"/>
</dbReference>
<dbReference type="SUPFAM" id="SSF55073">
    <property type="entry name" value="Nucleotide cyclase"/>
    <property type="match status" value="1"/>
</dbReference>
<accession>A0ABM9LRQ1</accession>
<evidence type="ECO:0000313" key="1">
    <source>
        <dbReference type="EMBL" id="CAJ1503565.1"/>
    </source>
</evidence>
<reference evidence="1 2" key="1">
    <citation type="submission" date="2023-08" db="EMBL/GenBank/DDBJ databases">
        <authorList>
            <person name="Folkvardsen B D."/>
            <person name="Norman A."/>
        </authorList>
    </citation>
    <scope>NUCLEOTIDE SEQUENCE [LARGE SCALE GENOMIC DNA]</scope>
    <source>
        <strain evidence="1 2">Mu0053</strain>
    </source>
</reference>
<dbReference type="EMBL" id="OY726397">
    <property type="protein sequence ID" value="CAJ1503565.1"/>
    <property type="molecule type" value="Genomic_DNA"/>
</dbReference>
<organism evidence="1 2">
    <name type="scientific">[Mycobacterium] burgundiense</name>
    <dbReference type="NCBI Taxonomy" id="3064286"/>
    <lineage>
        <taxon>Bacteria</taxon>
        <taxon>Bacillati</taxon>
        <taxon>Actinomycetota</taxon>
        <taxon>Actinomycetes</taxon>
        <taxon>Mycobacteriales</taxon>
        <taxon>Mycobacteriaceae</taxon>
        <taxon>Mycolicibacterium</taxon>
    </lineage>
</organism>
<sequence>MTVLLAGAHGDVPGAQPWLDHTFAHLGALYDGFVQGFGITFAQASDALGCALDLQRAPLDPVALSIGLHTAEPNCSTHGRAAELRDLVRPGHILLSAETAAEVADRLPAGAWLTDVQHGPDRLVQLCHPALGTEFPALADRGDGPVGHTQL</sequence>
<evidence type="ECO:0000313" key="2">
    <source>
        <dbReference type="Proteomes" id="UP001190465"/>
    </source>
</evidence>
<dbReference type="Proteomes" id="UP001190465">
    <property type="component" value="Chromosome"/>
</dbReference>
<gene>
    <name evidence="1" type="ORF">MU0053_002467</name>
</gene>
<dbReference type="InterPro" id="IPR029787">
    <property type="entry name" value="Nucleotide_cyclase"/>
</dbReference>
<keyword evidence="2" id="KW-1185">Reference proteome</keyword>
<protein>
    <submittedName>
        <fullName evidence="1">Uncharacterized protein</fullName>
    </submittedName>
</protein>